<protein>
    <submittedName>
        <fullName evidence="4">Dehydrogenase</fullName>
    </submittedName>
</protein>
<dbReference type="STRING" id="1666911.HLUCCA11_02330"/>
<comment type="caution">
    <text evidence="4">The sequence shown here is derived from an EMBL/GenBank/DDBJ whole genome shotgun (WGS) entry which is preliminary data.</text>
</comment>
<dbReference type="EMBL" id="LJZR01000002">
    <property type="protein sequence ID" value="KPQ37292.1"/>
    <property type="molecule type" value="Genomic_DNA"/>
</dbReference>
<name>A0A0P8A2T5_9CYAN</name>
<dbReference type="GO" id="GO:0016491">
    <property type="term" value="F:oxidoreductase activity"/>
    <property type="evidence" value="ECO:0007669"/>
    <property type="project" value="UniProtKB-KW"/>
</dbReference>
<dbReference type="PANTHER" id="PTHR43639">
    <property type="entry name" value="OXIDOREDUCTASE, SHORT-CHAIN DEHYDROGENASE/REDUCTASE FAMILY (AFU_ORTHOLOGUE AFUA_5G02870)"/>
    <property type="match status" value="1"/>
</dbReference>
<dbReference type="InterPro" id="IPR036291">
    <property type="entry name" value="NAD(P)-bd_dom_sf"/>
</dbReference>
<dbReference type="PANTHER" id="PTHR43639:SF1">
    <property type="entry name" value="SHORT-CHAIN DEHYDROGENASE_REDUCTASE FAMILY PROTEIN"/>
    <property type="match status" value="1"/>
</dbReference>
<reference evidence="4 5" key="1">
    <citation type="submission" date="2015-09" db="EMBL/GenBank/DDBJ databases">
        <title>Identification and resolution of microdiversity through metagenomic sequencing of parallel consortia.</title>
        <authorList>
            <person name="Nelson W.C."/>
            <person name="Romine M.F."/>
            <person name="Lindemann S.R."/>
        </authorList>
    </citation>
    <scope>NUCLEOTIDE SEQUENCE [LARGE SCALE GENOMIC DNA]</scope>
    <source>
        <strain evidence="4">Ana</strain>
    </source>
</reference>
<gene>
    <name evidence="4" type="ORF">HLUCCA11_02330</name>
</gene>
<dbReference type="Gene3D" id="3.40.50.720">
    <property type="entry name" value="NAD(P)-binding Rossmann-like Domain"/>
    <property type="match status" value="1"/>
</dbReference>
<sequence>MSVEQSPEDGLDPRPAPTTLDQPLALEPVLDQPVLDQPVLDQPVLDQKVALVTSSAPGICADTAMQLARAGAKVIVCGRNANQGLATVKQIRREGGRATFVLADIAIAADIQAVIDETIATYGRLDILFNNVSNSYARDSVLIDVSESIWDRLVEPLLKGTFFCCQYALPFLQQSSGGTIINLIEKTPQSHNDSVLTICQGGVLALTSAIAQQFPPHTVTANLIWAISAAESTNPADAGMAGSSSALPSATSSLLLSPVLTGPPTENRPFADVAEAVMYLACHGSTLHGAALLIRP</sequence>
<evidence type="ECO:0000256" key="3">
    <source>
        <dbReference type="SAM" id="MobiDB-lite"/>
    </source>
</evidence>
<dbReference type="SUPFAM" id="SSF51735">
    <property type="entry name" value="NAD(P)-binding Rossmann-fold domains"/>
    <property type="match status" value="1"/>
</dbReference>
<comment type="similarity">
    <text evidence="1">Belongs to the short-chain dehydrogenases/reductases (SDR) family.</text>
</comment>
<feature type="region of interest" description="Disordered" evidence="3">
    <location>
        <begin position="1"/>
        <end position="21"/>
    </location>
</feature>
<evidence type="ECO:0000256" key="2">
    <source>
        <dbReference type="ARBA" id="ARBA00023002"/>
    </source>
</evidence>
<keyword evidence="2" id="KW-0560">Oxidoreductase</keyword>
<dbReference type="Proteomes" id="UP000050465">
    <property type="component" value="Unassembled WGS sequence"/>
</dbReference>
<organism evidence="4 5">
    <name type="scientific">Phormidesmis priestleyi Ana</name>
    <dbReference type="NCBI Taxonomy" id="1666911"/>
    <lineage>
        <taxon>Bacteria</taxon>
        <taxon>Bacillati</taxon>
        <taxon>Cyanobacteriota</taxon>
        <taxon>Cyanophyceae</taxon>
        <taxon>Leptolyngbyales</taxon>
        <taxon>Leptolyngbyaceae</taxon>
        <taxon>Phormidesmis</taxon>
    </lineage>
</organism>
<evidence type="ECO:0000313" key="5">
    <source>
        <dbReference type="Proteomes" id="UP000050465"/>
    </source>
</evidence>
<dbReference type="CDD" id="cd05233">
    <property type="entry name" value="SDR_c"/>
    <property type="match status" value="1"/>
</dbReference>
<dbReference type="InterPro" id="IPR002347">
    <property type="entry name" value="SDR_fam"/>
</dbReference>
<proteinExistence type="inferred from homology"/>
<evidence type="ECO:0000256" key="1">
    <source>
        <dbReference type="ARBA" id="ARBA00006484"/>
    </source>
</evidence>
<dbReference type="AlphaFoldDB" id="A0A0P8A2T5"/>
<feature type="compositionally biased region" description="Acidic residues" evidence="3">
    <location>
        <begin position="1"/>
        <end position="10"/>
    </location>
</feature>
<evidence type="ECO:0000313" key="4">
    <source>
        <dbReference type="EMBL" id="KPQ37292.1"/>
    </source>
</evidence>
<dbReference type="Pfam" id="PF00106">
    <property type="entry name" value="adh_short"/>
    <property type="match status" value="1"/>
</dbReference>
<accession>A0A0P8A2T5</accession>
<dbReference type="PRINTS" id="PR00081">
    <property type="entry name" value="GDHRDH"/>
</dbReference>